<dbReference type="Pfam" id="PF21251">
    <property type="entry name" value="Ribosomal_uS5m_N"/>
    <property type="match status" value="1"/>
</dbReference>
<dbReference type="SUPFAM" id="SSF54211">
    <property type="entry name" value="Ribosomal protein S5 domain 2-like"/>
    <property type="match status" value="1"/>
</dbReference>
<evidence type="ECO:0000256" key="6">
    <source>
        <dbReference type="ARBA" id="ARBA00039335"/>
    </source>
</evidence>
<dbReference type="Pfam" id="PF03719">
    <property type="entry name" value="Ribosomal_S5_C"/>
    <property type="match status" value="1"/>
</dbReference>
<dbReference type="InterPro" id="IPR013810">
    <property type="entry name" value="Ribosomal_uS5_N"/>
</dbReference>
<protein>
    <recommendedName>
        <fullName evidence="6">Small ribosomal subunit protein uS5m</fullName>
    </recommendedName>
    <alternativeName>
        <fullName evidence="7">28S ribosomal protein S5, mitochondrial</fullName>
    </alternativeName>
</protein>
<evidence type="ECO:0000256" key="5">
    <source>
        <dbReference type="ARBA" id="ARBA00023274"/>
    </source>
</evidence>
<accession>A0ABN7B3A3</accession>
<evidence type="ECO:0000256" key="4">
    <source>
        <dbReference type="ARBA" id="ARBA00023128"/>
    </source>
</evidence>
<keyword evidence="4" id="KW-0496">Mitochondrion</keyword>
<dbReference type="PROSITE" id="PS50881">
    <property type="entry name" value="S5_DSRBD"/>
    <property type="match status" value="1"/>
</dbReference>
<feature type="chain" id="PRO_5045941119" description="Small ribosomal subunit protein uS5m" evidence="11">
    <location>
        <begin position="20"/>
        <end position="409"/>
    </location>
</feature>
<evidence type="ECO:0000256" key="3">
    <source>
        <dbReference type="ARBA" id="ARBA00022980"/>
    </source>
</evidence>
<sequence length="409" mass="45677">MAWVSRLLSIAQPFRLATSLALPTTQTRNTSFFTKHTAAQLWKGVTSVSNAGRKRGRGKKAGKKMIRDLNRGQVIGVGKVNMVWPGLTTNVIRGRELVEQQQLPPDPEREARLLKLRNALGPFRRLKLSPPERGWSGNRLPGRTVGPPDPIGDEKFEGFETVVLESKAVTNMTGNLGRKRQMSMFVVTGNGNGLAGFGLGKAIDGKASLKVAKNRAGQRLMYIERYNGHTVCHDFFAQFGFSKLYVKKKPEGYGLKCHRAIKSICEVAGIKDIHVKVEGGSSNIQSVTKAFFLGLLQQKPPEKLAEETGYHLVEFRKDHGNYPTVIASPAKVSDDTKNVPAYDEYVMGNRVVLQRKKFPPFYVGTDGWELHLRKTLKYRNENDVRIKLRTAARYLNTQPAKPPKRPVTI</sequence>
<keyword evidence="5 8" id="KW-0687">Ribonucleoprotein</keyword>
<dbReference type="InterPro" id="IPR020568">
    <property type="entry name" value="Ribosomal_Su5_D2-typ_SF"/>
</dbReference>
<name>A0ABN7B3A3_9HEMI</name>
<comment type="subcellular location">
    <subcellularLocation>
        <location evidence="1">Mitochondrion</location>
    </subcellularLocation>
</comment>
<dbReference type="InterPro" id="IPR005324">
    <property type="entry name" value="Ribosomal_uS5_C"/>
</dbReference>
<dbReference type="Gene3D" id="3.30.230.10">
    <property type="match status" value="1"/>
</dbReference>
<feature type="signal peptide" evidence="11">
    <location>
        <begin position="1"/>
        <end position="19"/>
    </location>
</feature>
<dbReference type="InterPro" id="IPR014721">
    <property type="entry name" value="Ribsml_uS5_D2-typ_fold_subgr"/>
</dbReference>
<evidence type="ECO:0000256" key="7">
    <source>
        <dbReference type="ARBA" id="ARBA00041606"/>
    </source>
</evidence>
<feature type="region of interest" description="Disordered" evidence="10">
    <location>
        <begin position="127"/>
        <end position="150"/>
    </location>
</feature>
<evidence type="ECO:0000256" key="9">
    <source>
        <dbReference type="RuleBase" id="RU003823"/>
    </source>
</evidence>
<gene>
    <name evidence="13" type="ORF">NTJ_11533</name>
</gene>
<dbReference type="PANTHER" id="PTHR48277">
    <property type="entry name" value="MITOCHONDRIAL RIBOSOMAL PROTEIN S5"/>
    <property type="match status" value="1"/>
</dbReference>
<dbReference type="Pfam" id="PF00333">
    <property type="entry name" value="Ribosomal_S5"/>
    <property type="match status" value="1"/>
</dbReference>
<dbReference type="InterPro" id="IPR048584">
    <property type="entry name" value="Ribosomal_uS5m_N"/>
</dbReference>
<evidence type="ECO:0000256" key="2">
    <source>
        <dbReference type="ARBA" id="ARBA00008945"/>
    </source>
</evidence>
<evidence type="ECO:0000259" key="12">
    <source>
        <dbReference type="PROSITE" id="PS50881"/>
    </source>
</evidence>
<reference evidence="13 14" key="1">
    <citation type="submission" date="2023-09" db="EMBL/GenBank/DDBJ databases">
        <title>Nesidiocoris tenuis whole genome shotgun sequence.</title>
        <authorList>
            <person name="Shibata T."/>
            <person name="Shimoda M."/>
            <person name="Kobayashi T."/>
            <person name="Uehara T."/>
        </authorList>
    </citation>
    <scope>NUCLEOTIDE SEQUENCE [LARGE SCALE GENOMIC DNA]</scope>
    <source>
        <strain evidence="13 14">Japan</strain>
    </source>
</reference>
<dbReference type="Proteomes" id="UP001307889">
    <property type="component" value="Chromosome 9"/>
</dbReference>
<evidence type="ECO:0000256" key="8">
    <source>
        <dbReference type="PROSITE-ProRule" id="PRU00268"/>
    </source>
</evidence>
<dbReference type="SUPFAM" id="SSF54768">
    <property type="entry name" value="dsRNA-binding domain-like"/>
    <property type="match status" value="1"/>
</dbReference>
<dbReference type="GO" id="GO:0005840">
    <property type="term" value="C:ribosome"/>
    <property type="evidence" value="ECO:0007669"/>
    <property type="project" value="UniProtKB-KW"/>
</dbReference>
<evidence type="ECO:0000256" key="10">
    <source>
        <dbReference type="SAM" id="MobiDB-lite"/>
    </source>
</evidence>
<comment type="similarity">
    <text evidence="2 9">Belongs to the universal ribosomal protein uS5 family.</text>
</comment>
<proteinExistence type="inferred from homology"/>
<dbReference type="InterPro" id="IPR000851">
    <property type="entry name" value="Ribosomal_uS5"/>
</dbReference>
<organism evidence="13 14">
    <name type="scientific">Nesidiocoris tenuis</name>
    <dbReference type="NCBI Taxonomy" id="355587"/>
    <lineage>
        <taxon>Eukaryota</taxon>
        <taxon>Metazoa</taxon>
        <taxon>Ecdysozoa</taxon>
        <taxon>Arthropoda</taxon>
        <taxon>Hexapoda</taxon>
        <taxon>Insecta</taxon>
        <taxon>Pterygota</taxon>
        <taxon>Neoptera</taxon>
        <taxon>Paraneoptera</taxon>
        <taxon>Hemiptera</taxon>
        <taxon>Heteroptera</taxon>
        <taxon>Panheteroptera</taxon>
        <taxon>Cimicomorpha</taxon>
        <taxon>Miridae</taxon>
        <taxon>Dicyphina</taxon>
        <taxon>Nesidiocoris</taxon>
    </lineage>
</organism>
<dbReference type="EMBL" id="AP028917">
    <property type="protein sequence ID" value="BES98718.1"/>
    <property type="molecule type" value="Genomic_DNA"/>
</dbReference>
<evidence type="ECO:0000313" key="13">
    <source>
        <dbReference type="EMBL" id="BES98718.1"/>
    </source>
</evidence>
<keyword evidence="11" id="KW-0732">Signal</keyword>
<keyword evidence="3 8" id="KW-0689">Ribosomal protein</keyword>
<dbReference type="PANTHER" id="PTHR48277:SF1">
    <property type="entry name" value="MITOCHONDRIAL RIBOSOMAL PROTEIN S5"/>
    <property type="match status" value="1"/>
</dbReference>
<keyword evidence="14" id="KW-1185">Reference proteome</keyword>
<evidence type="ECO:0000256" key="11">
    <source>
        <dbReference type="SAM" id="SignalP"/>
    </source>
</evidence>
<feature type="domain" description="S5 DRBM" evidence="12">
    <location>
        <begin position="159"/>
        <end position="223"/>
    </location>
</feature>
<evidence type="ECO:0000256" key="1">
    <source>
        <dbReference type="ARBA" id="ARBA00004173"/>
    </source>
</evidence>
<dbReference type="Gene3D" id="3.30.160.20">
    <property type="match status" value="1"/>
</dbReference>
<evidence type="ECO:0000313" key="14">
    <source>
        <dbReference type="Proteomes" id="UP001307889"/>
    </source>
</evidence>